<evidence type="ECO:0000313" key="3">
    <source>
        <dbReference type="Proteomes" id="UP000663828"/>
    </source>
</evidence>
<dbReference type="EMBL" id="CAJNOR010010908">
    <property type="protein sequence ID" value="CAF1657601.1"/>
    <property type="molecule type" value="Genomic_DNA"/>
</dbReference>
<evidence type="ECO:0000313" key="2">
    <source>
        <dbReference type="EMBL" id="CAF1657601.1"/>
    </source>
</evidence>
<evidence type="ECO:0000313" key="4">
    <source>
        <dbReference type="Proteomes" id="UP000663852"/>
    </source>
</evidence>
<comment type="caution">
    <text evidence="1">The sequence shown here is derived from an EMBL/GenBank/DDBJ whole genome shotgun (WGS) entry which is preliminary data.</text>
</comment>
<protein>
    <submittedName>
        <fullName evidence="1">Uncharacterized protein</fullName>
    </submittedName>
</protein>
<dbReference type="EMBL" id="CAJNOJ010000136">
    <property type="protein sequence ID" value="CAF1179616.1"/>
    <property type="molecule type" value="Genomic_DNA"/>
</dbReference>
<reference evidence="1" key="1">
    <citation type="submission" date="2021-02" db="EMBL/GenBank/DDBJ databases">
        <authorList>
            <person name="Nowell W R."/>
        </authorList>
    </citation>
    <scope>NUCLEOTIDE SEQUENCE</scope>
</reference>
<organism evidence="1 4">
    <name type="scientific">Adineta ricciae</name>
    <name type="common">Rotifer</name>
    <dbReference type="NCBI Taxonomy" id="249248"/>
    <lineage>
        <taxon>Eukaryota</taxon>
        <taxon>Metazoa</taxon>
        <taxon>Spiralia</taxon>
        <taxon>Gnathifera</taxon>
        <taxon>Rotifera</taxon>
        <taxon>Eurotatoria</taxon>
        <taxon>Bdelloidea</taxon>
        <taxon>Adinetida</taxon>
        <taxon>Adinetidae</taxon>
        <taxon>Adineta</taxon>
    </lineage>
</organism>
<gene>
    <name evidence="1" type="ORF">EDS130_LOCUS24166</name>
    <name evidence="2" type="ORF">XAT740_LOCUS56215</name>
</gene>
<sequence length="125" mass="15583">MTQNRRFPFQRTQMPISLDNFTTNEQQLYPIIRQYTSVCRHVHKQTRYEQIQDVPDQDRTRFNEVIHNLKQEHDNYMADENNFSALREHDLQHWKDVNYRWQTYYREGMRKQQEIFTDLLKSSQR</sequence>
<accession>A0A814UUX4</accession>
<name>A0A814UUX4_ADIRI</name>
<dbReference type="OrthoDB" id="9981843at2759"/>
<evidence type="ECO:0000313" key="1">
    <source>
        <dbReference type="EMBL" id="CAF1179616.1"/>
    </source>
</evidence>
<proteinExistence type="predicted"/>
<dbReference type="AlphaFoldDB" id="A0A814UUX4"/>
<keyword evidence="3" id="KW-1185">Reference proteome</keyword>
<dbReference type="Proteomes" id="UP000663828">
    <property type="component" value="Unassembled WGS sequence"/>
</dbReference>
<dbReference type="Proteomes" id="UP000663852">
    <property type="component" value="Unassembled WGS sequence"/>
</dbReference>